<organism evidence="2 3">
    <name type="scientific">Steinernema hermaphroditum</name>
    <dbReference type="NCBI Taxonomy" id="289476"/>
    <lineage>
        <taxon>Eukaryota</taxon>
        <taxon>Metazoa</taxon>
        <taxon>Ecdysozoa</taxon>
        <taxon>Nematoda</taxon>
        <taxon>Chromadorea</taxon>
        <taxon>Rhabditida</taxon>
        <taxon>Tylenchina</taxon>
        <taxon>Panagrolaimomorpha</taxon>
        <taxon>Strongyloidoidea</taxon>
        <taxon>Steinernematidae</taxon>
        <taxon>Steinernema</taxon>
    </lineage>
</organism>
<keyword evidence="1" id="KW-0472">Membrane</keyword>
<keyword evidence="1" id="KW-1133">Transmembrane helix</keyword>
<protein>
    <submittedName>
        <fullName evidence="2">Uncharacterized protein</fullName>
    </submittedName>
</protein>
<evidence type="ECO:0000256" key="1">
    <source>
        <dbReference type="SAM" id="Phobius"/>
    </source>
</evidence>
<dbReference type="Proteomes" id="UP001175271">
    <property type="component" value="Unassembled WGS sequence"/>
</dbReference>
<dbReference type="AlphaFoldDB" id="A0AA39HKG2"/>
<sequence length="132" mass="14996">MVGVDVQLKLEQINAAQQGCVYSGTVNSGAIIKAETERLCQQPPYGTSVGMKLIVLLVALLLLVGVFAEVASEGAKPKAPFRVVKKPAKGNGLKNFWKRAAPKKFWKRSTDEETKKRQKRDDYYYYYYYYYD</sequence>
<proteinExistence type="predicted"/>
<comment type="caution">
    <text evidence="2">The sequence shown here is derived from an EMBL/GenBank/DDBJ whole genome shotgun (WGS) entry which is preliminary data.</text>
</comment>
<accession>A0AA39HKG2</accession>
<reference evidence="2" key="1">
    <citation type="submission" date="2023-06" db="EMBL/GenBank/DDBJ databases">
        <title>Genomic analysis of the entomopathogenic nematode Steinernema hermaphroditum.</title>
        <authorList>
            <person name="Schwarz E.M."/>
            <person name="Heppert J.K."/>
            <person name="Baniya A."/>
            <person name="Schwartz H.T."/>
            <person name="Tan C.-H."/>
            <person name="Antoshechkin I."/>
            <person name="Sternberg P.W."/>
            <person name="Goodrich-Blair H."/>
            <person name="Dillman A.R."/>
        </authorList>
    </citation>
    <scope>NUCLEOTIDE SEQUENCE</scope>
    <source>
        <strain evidence="2">PS9179</strain>
        <tissue evidence="2">Whole animal</tissue>
    </source>
</reference>
<dbReference type="EMBL" id="JAUCMV010000004">
    <property type="protein sequence ID" value="KAK0406344.1"/>
    <property type="molecule type" value="Genomic_DNA"/>
</dbReference>
<keyword evidence="3" id="KW-1185">Reference proteome</keyword>
<feature type="transmembrane region" description="Helical" evidence="1">
    <location>
        <begin position="53"/>
        <end position="72"/>
    </location>
</feature>
<keyword evidence="1" id="KW-0812">Transmembrane</keyword>
<evidence type="ECO:0000313" key="2">
    <source>
        <dbReference type="EMBL" id="KAK0406344.1"/>
    </source>
</evidence>
<evidence type="ECO:0000313" key="3">
    <source>
        <dbReference type="Proteomes" id="UP001175271"/>
    </source>
</evidence>
<gene>
    <name evidence="2" type="ORF">QR680_018519</name>
</gene>
<name>A0AA39HKG2_9BILA</name>